<protein>
    <recommendedName>
        <fullName evidence="3">Metalloprotease</fullName>
    </recommendedName>
</protein>
<gene>
    <name evidence="1" type="ORF">GYA93_02190</name>
</gene>
<organism evidence="1 2">
    <name type="scientific">Gordonia desulfuricans</name>
    <dbReference type="NCBI Taxonomy" id="89051"/>
    <lineage>
        <taxon>Bacteria</taxon>
        <taxon>Bacillati</taxon>
        <taxon>Actinomycetota</taxon>
        <taxon>Actinomycetes</taxon>
        <taxon>Mycobacteriales</taxon>
        <taxon>Gordoniaceae</taxon>
        <taxon>Gordonia</taxon>
    </lineage>
</organism>
<proteinExistence type="predicted"/>
<sequence length="263" mass="27748">MTKKTTQTFAVGTGSVGFFSRRVRTVMTAVAAGALGLIGSQAAPAQAIPGGTVEVVPSMAACGDRGFEKSLQCGAAFTDRWLDSWGASDVVEATVVTRPDAAGVYPSRTTDGVCVYANTAPLAIGLHHCDRYTFVVPRTDRELVSDDVDAIVLLAHESAHGFQEKAGLMPVETSAIRDTRRMLPLERSADCWSGAATAWYIEQDMLDDDAVDGGRELMRSIGGSAGHGNADAREQAYLTGFEGGSGACNTILGRDAFPVRPTR</sequence>
<dbReference type="AlphaFoldDB" id="A0A7K3LLJ2"/>
<dbReference type="EMBL" id="JAADZU010000004">
    <property type="protein sequence ID" value="NDK88397.1"/>
    <property type="molecule type" value="Genomic_DNA"/>
</dbReference>
<accession>A0A7K3LLJ2</accession>
<reference evidence="1 2" key="1">
    <citation type="submission" date="2020-01" db="EMBL/GenBank/DDBJ databases">
        <title>Investigation of new actinobacteria for the biodesulphurisation of diesel fuel.</title>
        <authorList>
            <person name="Athi Narayanan S.M."/>
        </authorList>
    </citation>
    <scope>NUCLEOTIDE SEQUENCE [LARGE SCALE GENOMIC DNA]</scope>
    <source>
        <strain evidence="1 2">213E</strain>
    </source>
</reference>
<evidence type="ECO:0000313" key="2">
    <source>
        <dbReference type="Proteomes" id="UP000466307"/>
    </source>
</evidence>
<comment type="caution">
    <text evidence="1">The sequence shown here is derived from an EMBL/GenBank/DDBJ whole genome shotgun (WGS) entry which is preliminary data.</text>
</comment>
<dbReference type="Proteomes" id="UP000466307">
    <property type="component" value="Unassembled WGS sequence"/>
</dbReference>
<dbReference type="RefSeq" id="WP_157079333.1">
    <property type="nucleotide sequence ID" value="NZ_JAADZU010000004.1"/>
</dbReference>
<evidence type="ECO:0008006" key="3">
    <source>
        <dbReference type="Google" id="ProtNLM"/>
    </source>
</evidence>
<name>A0A7K3LLJ2_9ACTN</name>
<evidence type="ECO:0000313" key="1">
    <source>
        <dbReference type="EMBL" id="NDK88397.1"/>
    </source>
</evidence>
<keyword evidence="2" id="KW-1185">Reference proteome</keyword>